<sequence length="245" mass="27072">MASIQDRYGTEAENKNDDKVVQTLWKFSPTSYDNEKIVVLPYAQYQTVAAAVGVTAPQQYKINSTYDPDLTGAGVQPLGRDTWAAIYNYYKVLETHVTLEVMELTDDGSGSGALTLAPSLITWMADITANPPSGKDALLMACMASKNSKQQKFGPLVLSDIITGRGSKTKKFEYHWDASQFDTSIIDNTKNEWTAVGSDPANINYFSVIYYNPNGVGARNILVNTKIEYLVAFKQINRTLLNTVN</sequence>
<name>A0A8A4XD92_9VIRU</name>
<evidence type="ECO:0000313" key="1">
    <source>
        <dbReference type="EMBL" id="QTE03580.1"/>
    </source>
</evidence>
<protein>
    <submittedName>
        <fullName evidence="1">Capsid protein</fullName>
    </submittedName>
</protein>
<organism evidence="1">
    <name type="scientific">Turdus naumanni CRESS-DNA-virus sp</name>
    <dbReference type="NCBI Taxonomy" id="2815063"/>
    <lineage>
        <taxon>Viruses</taxon>
        <taxon>Monodnaviria</taxon>
        <taxon>Shotokuvirae</taxon>
        <taxon>Cressdnaviricota</taxon>
    </lineage>
</organism>
<accession>A0A8A4XD92</accession>
<proteinExistence type="predicted"/>
<reference evidence="1" key="1">
    <citation type="submission" date="2020-10" db="EMBL/GenBank/DDBJ databases">
        <title>CRESS DNA virus dark matter in the feces of wild birds.</title>
        <authorList>
            <person name="Yang S."/>
            <person name="Zhang W."/>
        </authorList>
    </citation>
    <scope>NUCLEOTIDE SEQUENCE</scope>
    <source>
        <strain evidence="1">Thr146usv6</strain>
    </source>
</reference>
<dbReference type="EMBL" id="MW182891">
    <property type="protein sequence ID" value="QTE03580.1"/>
    <property type="molecule type" value="Genomic_DNA"/>
</dbReference>